<proteinExistence type="predicted"/>
<keyword evidence="1" id="KW-1133">Transmembrane helix</keyword>
<feature type="domain" description="DUF6533" evidence="2">
    <location>
        <begin position="19"/>
        <end position="60"/>
    </location>
</feature>
<gene>
    <name evidence="3" type="ORF">BDQ12DRAFT_683567</name>
</gene>
<keyword evidence="1" id="KW-0812">Transmembrane</keyword>
<feature type="transmembrane region" description="Helical" evidence="1">
    <location>
        <begin position="207"/>
        <end position="227"/>
    </location>
</feature>
<organism evidence="3 4">
    <name type="scientific">Crucibulum laeve</name>
    <dbReference type="NCBI Taxonomy" id="68775"/>
    <lineage>
        <taxon>Eukaryota</taxon>
        <taxon>Fungi</taxon>
        <taxon>Dikarya</taxon>
        <taxon>Basidiomycota</taxon>
        <taxon>Agaricomycotina</taxon>
        <taxon>Agaricomycetes</taxon>
        <taxon>Agaricomycetidae</taxon>
        <taxon>Agaricales</taxon>
        <taxon>Agaricineae</taxon>
        <taxon>Nidulariaceae</taxon>
        <taxon>Crucibulum</taxon>
    </lineage>
</organism>
<dbReference type="Proteomes" id="UP000308652">
    <property type="component" value="Unassembled WGS sequence"/>
</dbReference>
<dbReference type="OrthoDB" id="3251775at2759"/>
<evidence type="ECO:0000256" key="1">
    <source>
        <dbReference type="SAM" id="Phobius"/>
    </source>
</evidence>
<sequence length="287" mass="32346">MEYENVSLTAIIPSRFVDAAGLIVLLYDHILSFADEVEYIWGAKWTAPKFLFLLVRYAVPSGLLLHTYQISGISNITLSNGFCKMVFAMTSNLGLVTIGVGNFLVLLRLWLIWNRARRLVCWTLCLFIGTQVATVGCAVAVMINVGPSVRFNEDLNMCQISRRGFVSALYTPALIFEGIAMVIVCWNALDRPRRYYGDIIDSLCRDGFGYVGLLFGLRLANLLVTIFVPLHLVFPSICFVWALTTVTVTRLILKLRKTARFRQDLQKEKQEVMQNINALHVQLEAAL</sequence>
<name>A0A5C3M2L1_9AGAR</name>
<dbReference type="Pfam" id="PF20151">
    <property type="entry name" value="DUF6533"/>
    <property type="match status" value="1"/>
</dbReference>
<dbReference type="InterPro" id="IPR045340">
    <property type="entry name" value="DUF6533"/>
</dbReference>
<keyword evidence="4" id="KW-1185">Reference proteome</keyword>
<evidence type="ECO:0000313" key="4">
    <source>
        <dbReference type="Proteomes" id="UP000308652"/>
    </source>
</evidence>
<accession>A0A5C3M2L1</accession>
<evidence type="ECO:0000259" key="2">
    <source>
        <dbReference type="Pfam" id="PF20151"/>
    </source>
</evidence>
<dbReference type="EMBL" id="ML213603">
    <property type="protein sequence ID" value="TFK38378.1"/>
    <property type="molecule type" value="Genomic_DNA"/>
</dbReference>
<dbReference type="AlphaFoldDB" id="A0A5C3M2L1"/>
<feature type="transmembrane region" description="Helical" evidence="1">
    <location>
        <begin position="119"/>
        <end position="145"/>
    </location>
</feature>
<evidence type="ECO:0000313" key="3">
    <source>
        <dbReference type="EMBL" id="TFK38378.1"/>
    </source>
</evidence>
<protein>
    <recommendedName>
        <fullName evidence="2">DUF6533 domain-containing protein</fullName>
    </recommendedName>
</protein>
<feature type="transmembrane region" description="Helical" evidence="1">
    <location>
        <begin position="85"/>
        <end position="107"/>
    </location>
</feature>
<reference evidence="3 4" key="1">
    <citation type="journal article" date="2019" name="Nat. Ecol. Evol.">
        <title>Megaphylogeny resolves global patterns of mushroom evolution.</title>
        <authorList>
            <person name="Varga T."/>
            <person name="Krizsan K."/>
            <person name="Foldi C."/>
            <person name="Dima B."/>
            <person name="Sanchez-Garcia M."/>
            <person name="Sanchez-Ramirez S."/>
            <person name="Szollosi G.J."/>
            <person name="Szarkandi J.G."/>
            <person name="Papp V."/>
            <person name="Albert L."/>
            <person name="Andreopoulos W."/>
            <person name="Angelini C."/>
            <person name="Antonin V."/>
            <person name="Barry K.W."/>
            <person name="Bougher N.L."/>
            <person name="Buchanan P."/>
            <person name="Buyck B."/>
            <person name="Bense V."/>
            <person name="Catcheside P."/>
            <person name="Chovatia M."/>
            <person name="Cooper J."/>
            <person name="Damon W."/>
            <person name="Desjardin D."/>
            <person name="Finy P."/>
            <person name="Geml J."/>
            <person name="Haridas S."/>
            <person name="Hughes K."/>
            <person name="Justo A."/>
            <person name="Karasinski D."/>
            <person name="Kautmanova I."/>
            <person name="Kiss B."/>
            <person name="Kocsube S."/>
            <person name="Kotiranta H."/>
            <person name="LaButti K.M."/>
            <person name="Lechner B.E."/>
            <person name="Liimatainen K."/>
            <person name="Lipzen A."/>
            <person name="Lukacs Z."/>
            <person name="Mihaltcheva S."/>
            <person name="Morgado L.N."/>
            <person name="Niskanen T."/>
            <person name="Noordeloos M.E."/>
            <person name="Ohm R.A."/>
            <person name="Ortiz-Santana B."/>
            <person name="Ovrebo C."/>
            <person name="Racz N."/>
            <person name="Riley R."/>
            <person name="Savchenko A."/>
            <person name="Shiryaev A."/>
            <person name="Soop K."/>
            <person name="Spirin V."/>
            <person name="Szebenyi C."/>
            <person name="Tomsovsky M."/>
            <person name="Tulloss R.E."/>
            <person name="Uehling J."/>
            <person name="Grigoriev I.V."/>
            <person name="Vagvolgyi C."/>
            <person name="Papp T."/>
            <person name="Martin F.M."/>
            <person name="Miettinen O."/>
            <person name="Hibbett D.S."/>
            <person name="Nagy L.G."/>
        </authorList>
    </citation>
    <scope>NUCLEOTIDE SEQUENCE [LARGE SCALE GENOMIC DNA]</scope>
    <source>
        <strain evidence="3 4">CBS 166.37</strain>
    </source>
</reference>
<keyword evidence="1" id="KW-0472">Membrane</keyword>
<feature type="transmembrane region" description="Helical" evidence="1">
    <location>
        <begin position="233"/>
        <end position="253"/>
    </location>
</feature>
<feature type="transmembrane region" description="Helical" evidence="1">
    <location>
        <begin position="165"/>
        <end position="186"/>
    </location>
</feature>